<dbReference type="InterPro" id="IPR035965">
    <property type="entry name" value="PAS-like_dom_sf"/>
</dbReference>
<accession>A0ABV6Z164</accession>
<reference evidence="2 3" key="1">
    <citation type="submission" date="2024-09" db="EMBL/GenBank/DDBJ databases">
        <title>Laminarin stimulates single cell rates of sulfate reduction while oxygen inhibits transcriptomic activity in coastal marine sediment.</title>
        <authorList>
            <person name="Lindsay M."/>
            <person name="Orcutt B."/>
            <person name="Emerson D."/>
            <person name="Stepanauskas R."/>
            <person name="D'Angelo T."/>
        </authorList>
    </citation>
    <scope>NUCLEOTIDE SEQUENCE [LARGE SCALE GENOMIC DNA]</scope>
    <source>
        <strain evidence="2">SAG AM-311-K15</strain>
    </source>
</reference>
<dbReference type="Pfam" id="PF08448">
    <property type="entry name" value="PAS_4"/>
    <property type="match status" value="1"/>
</dbReference>
<dbReference type="InterPro" id="IPR013656">
    <property type="entry name" value="PAS_4"/>
</dbReference>
<dbReference type="Proteomes" id="UP001594351">
    <property type="component" value="Unassembled WGS sequence"/>
</dbReference>
<proteinExistence type="predicted"/>
<evidence type="ECO:0000313" key="3">
    <source>
        <dbReference type="Proteomes" id="UP001594351"/>
    </source>
</evidence>
<comment type="caution">
    <text evidence="2">The sequence shown here is derived from an EMBL/GenBank/DDBJ whole genome shotgun (WGS) entry which is preliminary data.</text>
</comment>
<dbReference type="Gene3D" id="3.30.450.20">
    <property type="entry name" value="PAS domain"/>
    <property type="match status" value="1"/>
</dbReference>
<dbReference type="InterPro" id="IPR000014">
    <property type="entry name" value="PAS"/>
</dbReference>
<protein>
    <submittedName>
        <fullName evidence="2">PAS domain-containing protein</fullName>
    </submittedName>
</protein>
<evidence type="ECO:0000259" key="1">
    <source>
        <dbReference type="SMART" id="SM00091"/>
    </source>
</evidence>
<gene>
    <name evidence="2" type="ORF">ACFL27_18560</name>
</gene>
<feature type="domain" description="PAS" evidence="1">
    <location>
        <begin position="5"/>
        <end position="70"/>
    </location>
</feature>
<dbReference type="EMBL" id="JBHPBY010000281">
    <property type="protein sequence ID" value="MFC1852202.1"/>
    <property type="molecule type" value="Genomic_DNA"/>
</dbReference>
<dbReference type="SMART" id="SM00091">
    <property type="entry name" value="PAS"/>
    <property type="match status" value="1"/>
</dbReference>
<dbReference type="SUPFAM" id="SSF55785">
    <property type="entry name" value="PYP-like sensor domain (PAS domain)"/>
    <property type="match status" value="1"/>
</dbReference>
<organism evidence="2 3">
    <name type="scientific">candidate division CSSED10-310 bacterium</name>
    <dbReference type="NCBI Taxonomy" id="2855610"/>
    <lineage>
        <taxon>Bacteria</taxon>
        <taxon>Bacteria division CSSED10-310</taxon>
    </lineage>
</organism>
<name>A0ABV6Z164_UNCC1</name>
<sequence>MITLELLQACFNSIKDPFVFVDTSHIIRFMNQAAAVHYEKGFDLIGNSVLDCHNEESRKIIIEILSEMFAGLEEKLITDNDKQRIYMRVVRDAQGMVLGYYERYEAVTAKQQIKEQSIRNDG</sequence>
<evidence type="ECO:0000313" key="2">
    <source>
        <dbReference type="EMBL" id="MFC1852202.1"/>
    </source>
</evidence>
<keyword evidence="3" id="KW-1185">Reference proteome</keyword>